<dbReference type="InterPro" id="IPR000315">
    <property type="entry name" value="Znf_B-box"/>
</dbReference>
<dbReference type="AlphaFoldDB" id="A0A8W8LXU3"/>
<dbReference type="InterPro" id="IPR011042">
    <property type="entry name" value="6-blade_b-propeller_TolB-like"/>
</dbReference>
<organism evidence="4 5">
    <name type="scientific">Magallana gigas</name>
    <name type="common">Pacific oyster</name>
    <name type="synonym">Crassostrea gigas</name>
    <dbReference type="NCBI Taxonomy" id="29159"/>
    <lineage>
        <taxon>Eukaryota</taxon>
        <taxon>Metazoa</taxon>
        <taxon>Spiralia</taxon>
        <taxon>Lophotrochozoa</taxon>
        <taxon>Mollusca</taxon>
        <taxon>Bivalvia</taxon>
        <taxon>Autobranchia</taxon>
        <taxon>Pteriomorphia</taxon>
        <taxon>Ostreida</taxon>
        <taxon>Ostreoidea</taxon>
        <taxon>Ostreidae</taxon>
        <taxon>Magallana</taxon>
    </lineage>
</organism>
<dbReference type="PROSITE" id="PS50119">
    <property type="entry name" value="ZF_BBOX"/>
    <property type="match status" value="2"/>
</dbReference>
<dbReference type="InterPro" id="IPR047153">
    <property type="entry name" value="TRIM45/56/19-like"/>
</dbReference>
<dbReference type="PANTHER" id="PTHR25462">
    <property type="entry name" value="BONUS, ISOFORM C-RELATED"/>
    <property type="match status" value="1"/>
</dbReference>
<keyword evidence="2" id="KW-0175">Coiled coil</keyword>
<feature type="domain" description="B box-type" evidence="3">
    <location>
        <begin position="10"/>
        <end position="55"/>
    </location>
</feature>
<dbReference type="PANTHER" id="PTHR25462:SF296">
    <property type="entry name" value="MEIOTIC P26, ISOFORM F"/>
    <property type="match status" value="1"/>
</dbReference>
<protein>
    <recommendedName>
        <fullName evidence="3">B box-type domain-containing protein</fullName>
    </recommendedName>
</protein>
<evidence type="ECO:0000259" key="3">
    <source>
        <dbReference type="PROSITE" id="PS50119"/>
    </source>
</evidence>
<proteinExistence type="predicted"/>
<dbReference type="SUPFAM" id="SSF63829">
    <property type="entry name" value="Calcium-dependent phosphotriesterase"/>
    <property type="match status" value="1"/>
</dbReference>
<evidence type="ECO:0000256" key="1">
    <source>
        <dbReference type="PROSITE-ProRule" id="PRU00024"/>
    </source>
</evidence>
<dbReference type="Pfam" id="PF00643">
    <property type="entry name" value="zf-B_box"/>
    <property type="match status" value="1"/>
</dbReference>
<dbReference type="Gene3D" id="3.30.160.60">
    <property type="entry name" value="Classic Zinc Finger"/>
    <property type="match status" value="1"/>
</dbReference>
<sequence>MASEDTTQGQNFVECSICREPVLFFCRQCKVNLCGSCVAVHVRARARNGHTILDFASKDDYDPCLCESHPEKECSFYCITCDVAICLVCVPIKHRSHDISELADKIKELLKEIAKENNRLQTSKHELEINLDRTEELLSSLSEFYKERKDDVSARGKELHREINQTVEKLHRELDDMQTEHETLLEKQKKEFEEMIEKINETNRNVTKLQNSHDVKKMQTFIPGIQKHETPSEFPQYSFPKFHVGKIDLQTYFGYVEKLQQEAKVSAVISVIDTGFPASEEYQSRLYDMAVTDDNKVWMGGNDRKLKLFDMQGNIHKTVSISWKGMYICVHNKQVVYSDKPNKAVKMISVTGDVITLFKTGDWYPRGVTSTSANDILVCLSKDDQFKVVRYSSNGIVLQEIQYDLQRQPLYTDATYVTENINDDIIVTDLTKKAVIAVDRQGIHKYTYSGNNGNFFPCSITNDKSGNVIITDYRGEKIHFLDRDGKFLKCIVTKESLKGPRAVCVVCHGEMMVGEKTTGLAKRIKYDVQ</sequence>
<dbReference type="EnsemblMetazoa" id="G30249.2">
    <property type="protein sequence ID" value="G30249.2:cds"/>
    <property type="gene ID" value="G30249"/>
</dbReference>
<dbReference type="GO" id="GO:0008270">
    <property type="term" value="F:zinc ion binding"/>
    <property type="evidence" value="ECO:0007669"/>
    <property type="project" value="UniProtKB-KW"/>
</dbReference>
<evidence type="ECO:0000313" key="4">
    <source>
        <dbReference type="EnsemblMetazoa" id="G30249.2:cds"/>
    </source>
</evidence>
<dbReference type="Proteomes" id="UP000005408">
    <property type="component" value="Unassembled WGS sequence"/>
</dbReference>
<dbReference type="OrthoDB" id="342730at2759"/>
<feature type="domain" description="B box-type" evidence="3">
    <location>
        <begin position="61"/>
        <end position="102"/>
    </location>
</feature>
<dbReference type="SMART" id="SM00336">
    <property type="entry name" value="BBOX"/>
    <property type="match status" value="2"/>
</dbReference>
<name>A0A8W8LXU3_MAGGI</name>
<feature type="coiled-coil region" evidence="2">
    <location>
        <begin position="99"/>
        <end position="212"/>
    </location>
</feature>
<keyword evidence="1" id="KW-0863">Zinc-finger</keyword>
<dbReference type="Gene3D" id="2.120.10.30">
    <property type="entry name" value="TolB, C-terminal domain"/>
    <property type="match status" value="1"/>
</dbReference>
<dbReference type="SUPFAM" id="SSF57845">
    <property type="entry name" value="B-box zinc-binding domain"/>
    <property type="match status" value="1"/>
</dbReference>
<evidence type="ECO:0000256" key="2">
    <source>
        <dbReference type="SAM" id="Coils"/>
    </source>
</evidence>
<keyword evidence="5" id="KW-1185">Reference proteome</keyword>
<evidence type="ECO:0000313" key="5">
    <source>
        <dbReference type="Proteomes" id="UP000005408"/>
    </source>
</evidence>
<dbReference type="EnsemblMetazoa" id="G30249.1">
    <property type="protein sequence ID" value="G30249.1:cds"/>
    <property type="gene ID" value="G30249"/>
</dbReference>
<dbReference type="OMA" id="FICASCY"/>
<keyword evidence="1" id="KW-0479">Metal-binding</keyword>
<accession>A0A8W8LXU3</accession>
<keyword evidence="1" id="KW-0862">Zinc</keyword>
<reference evidence="4" key="1">
    <citation type="submission" date="2022-08" db="UniProtKB">
        <authorList>
            <consortium name="EnsemblMetazoa"/>
        </authorList>
    </citation>
    <scope>IDENTIFICATION</scope>
    <source>
        <strain evidence="4">05x7-T-G4-1.051#20</strain>
    </source>
</reference>